<evidence type="ECO:0000259" key="1">
    <source>
        <dbReference type="Pfam" id="PF07727"/>
    </source>
</evidence>
<dbReference type="EMBL" id="LT558133">
    <property type="protein sequence ID" value="SAM85301.1"/>
    <property type="molecule type" value="Genomic_DNA"/>
</dbReference>
<dbReference type="Proteomes" id="UP000179920">
    <property type="component" value="Chromosome XVII"/>
</dbReference>
<dbReference type="AlphaFoldDB" id="A0A1K0GB98"/>
<gene>
    <name evidence="2" type="ORF">UBRO_20894</name>
</gene>
<reference evidence="3" key="1">
    <citation type="submission" date="2016-04" db="EMBL/GenBank/DDBJ databases">
        <authorList>
            <person name="Guldener U."/>
            <person name="Guldener U."/>
        </authorList>
    </citation>
    <scope>NUCLEOTIDE SEQUENCE [LARGE SCALE GENOMIC DNA]</scope>
    <source>
        <strain evidence="3">UB2112</strain>
    </source>
</reference>
<dbReference type="InterPro" id="IPR013103">
    <property type="entry name" value="RVT_2"/>
</dbReference>
<dbReference type="Pfam" id="PF07727">
    <property type="entry name" value="RVT_2"/>
    <property type="match status" value="2"/>
</dbReference>
<sequence>MDGLESMNIWETVDRPEGANLIDSKLVLQVKTDTNNIPYKFKARFCVQGFSQRERIDYNEIFTLVVPRDAIWTLLVITARFDWEIDSIDITQAYLNADLHHSIYLKPPEGAEVLAGTGETQVIIMVYVDNMLITLPLRNQIDQVKGEIIDKWKITDNGLAKEFLKIIITWDCTKWTINLDQWAYIKEIIKEWIRPHEKTWTPMTHTPLKAPPDSKVDEKLKNGYPTLVGKLLWISNTVRPDILFTINVLACHMSRPMEEAMKVALLIVMYLNQTQDEVLRLGSGDGNEPAITAYTDSNWASDLNTDRRSMSSSIVKVSVAW</sequence>
<protein>
    <recommendedName>
        <fullName evidence="1">Reverse transcriptase Ty1/copia-type domain-containing protein</fullName>
    </recommendedName>
</protein>
<proteinExistence type="predicted"/>
<organism evidence="2 3">
    <name type="scientific">Ustilago bromivora</name>
    <dbReference type="NCBI Taxonomy" id="307758"/>
    <lineage>
        <taxon>Eukaryota</taxon>
        <taxon>Fungi</taxon>
        <taxon>Dikarya</taxon>
        <taxon>Basidiomycota</taxon>
        <taxon>Ustilaginomycotina</taxon>
        <taxon>Ustilaginomycetes</taxon>
        <taxon>Ustilaginales</taxon>
        <taxon>Ustilaginaceae</taxon>
        <taxon>Ustilago</taxon>
    </lineage>
</organism>
<dbReference type="PANTHER" id="PTHR11439">
    <property type="entry name" value="GAG-POL-RELATED RETROTRANSPOSON"/>
    <property type="match status" value="1"/>
</dbReference>
<evidence type="ECO:0000313" key="2">
    <source>
        <dbReference type="EMBL" id="SAM85301.1"/>
    </source>
</evidence>
<feature type="domain" description="Reverse transcriptase Ty1/copia-type" evidence="1">
    <location>
        <begin position="116"/>
        <end position="192"/>
    </location>
</feature>
<evidence type="ECO:0000313" key="3">
    <source>
        <dbReference type="Proteomes" id="UP000179920"/>
    </source>
</evidence>
<feature type="domain" description="Reverse transcriptase Ty1/copia-type" evidence="1">
    <location>
        <begin position="8"/>
        <end position="112"/>
    </location>
</feature>
<accession>A0A1K0GB98</accession>
<name>A0A1K0GB98_9BASI</name>
<dbReference type="PANTHER" id="PTHR11439:SF463">
    <property type="entry name" value="REVERSE TRANSCRIPTASE TY1_COPIA-TYPE DOMAIN-CONTAINING PROTEIN"/>
    <property type="match status" value="1"/>
</dbReference>